<dbReference type="GO" id="GO:0003677">
    <property type="term" value="F:DNA binding"/>
    <property type="evidence" value="ECO:0007669"/>
    <property type="project" value="UniProtKB-KW"/>
</dbReference>
<evidence type="ECO:0000313" key="7">
    <source>
        <dbReference type="Proteomes" id="UP000094936"/>
    </source>
</evidence>
<evidence type="ECO:0000256" key="4">
    <source>
        <dbReference type="ARBA" id="ARBA00023163"/>
    </source>
</evidence>
<dbReference type="EMBL" id="LYBM01000058">
    <property type="protein sequence ID" value="ODA30144.1"/>
    <property type="molecule type" value="Genomic_DNA"/>
</dbReference>
<dbReference type="PANTHER" id="PTHR30346">
    <property type="entry name" value="TRANSCRIPTIONAL DUAL REGULATOR HCAR-RELATED"/>
    <property type="match status" value="1"/>
</dbReference>
<comment type="similarity">
    <text evidence="1">Belongs to the LysR transcriptional regulatory family.</text>
</comment>
<dbReference type="STRING" id="1080227.A8L45_21115"/>
<dbReference type="Pfam" id="PF03466">
    <property type="entry name" value="LysR_substrate"/>
    <property type="match status" value="1"/>
</dbReference>
<evidence type="ECO:0000256" key="3">
    <source>
        <dbReference type="ARBA" id="ARBA00023125"/>
    </source>
</evidence>
<organism evidence="6 7">
    <name type="scientific">Veronia pacifica</name>
    <dbReference type="NCBI Taxonomy" id="1080227"/>
    <lineage>
        <taxon>Bacteria</taxon>
        <taxon>Pseudomonadati</taxon>
        <taxon>Pseudomonadota</taxon>
        <taxon>Gammaproteobacteria</taxon>
        <taxon>Vibrionales</taxon>
        <taxon>Vibrionaceae</taxon>
        <taxon>Veronia</taxon>
    </lineage>
</organism>
<evidence type="ECO:0000256" key="2">
    <source>
        <dbReference type="ARBA" id="ARBA00023015"/>
    </source>
</evidence>
<keyword evidence="2" id="KW-0805">Transcription regulation</keyword>
<evidence type="ECO:0000313" key="6">
    <source>
        <dbReference type="EMBL" id="ODA30144.1"/>
    </source>
</evidence>
<dbReference type="InterPro" id="IPR036388">
    <property type="entry name" value="WH-like_DNA-bd_sf"/>
</dbReference>
<evidence type="ECO:0000256" key="1">
    <source>
        <dbReference type="ARBA" id="ARBA00009437"/>
    </source>
</evidence>
<dbReference type="Pfam" id="PF00126">
    <property type="entry name" value="HTH_1"/>
    <property type="match status" value="1"/>
</dbReference>
<keyword evidence="3" id="KW-0238">DNA-binding</keyword>
<sequence>MKTIINIIYMNVSQLRYIVSVDVERNFARAAKLCNVAQPTLSKEIQRLESRLDVIIFDRTCSPVVPTVKGEKLIAQARHILQEMSRFNLLAQSEQASLKGECNLAVCPSIAPYLLPLFLPDFCSLHPDLRVHVYEMSVEDTKKALINETVDAALCCKMHGGEGFYQFDIGVEPFLAYVSDQHALYPQSKIDLSCVAEHELHIAADVTEQLGALSEKEHNLVVESGSLETLRRFVELGHGMTIIPKLATLFMGERRRRFLRAIADPVPHRQLVLAARRGFYKRELLSHLKQSMRKAFDDNISVSFDANTA</sequence>
<dbReference type="PRINTS" id="PR00039">
    <property type="entry name" value="HTHLYSR"/>
</dbReference>
<dbReference type="InterPro" id="IPR005119">
    <property type="entry name" value="LysR_subst-bd"/>
</dbReference>
<dbReference type="GO" id="GO:0032993">
    <property type="term" value="C:protein-DNA complex"/>
    <property type="evidence" value="ECO:0007669"/>
    <property type="project" value="TreeGrafter"/>
</dbReference>
<keyword evidence="4" id="KW-0804">Transcription</keyword>
<protein>
    <recommendedName>
        <fullName evidence="5">HTH lysR-type domain-containing protein</fullName>
    </recommendedName>
</protein>
<dbReference type="RefSeq" id="WP_068905338.1">
    <property type="nucleotide sequence ID" value="NZ_JBHUIF010000009.1"/>
</dbReference>
<proteinExistence type="inferred from homology"/>
<dbReference type="OrthoDB" id="9775392at2"/>
<dbReference type="Proteomes" id="UP000094936">
    <property type="component" value="Unassembled WGS sequence"/>
</dbReference>
<dbReference type="InterPro" id="IPR036390">
    <property type="entry name" value="WH_DNA-bd_sf"/>
</dbReference>
<dbReference type="InterPro" id="IPR000847">
    <property type="entry name" value="LysR_HTH_N"/>
</dbReference>
<keyword evidence="7" id="KW-1185">Reference proteome</keyword>
<dbReference type="Gene3D" id="1.10.10.10">
    <property type="entry name" value="Winged helix-like DNA-binding domain superfamily/Winged helix DNA-binding domain"/>
    <property type="match status" value="1"/>
</dbReference>
<evidence type="ECO:0000259" key="5">
    <source>
        <dbReference type="PROSITE" id="PS50931"/>
    </source>
</evidence>
<dbReference type="PROSITE" id="PS50931">
    <property type="entry name" value="HTH_LYSR"/>
    <property type="match status" value="1"/>
</dbReference>
<dbReference type="SUPFAM" id="SSF53850">
    <property type="entry name" value="Periplasmic binding protein-like II"/>
    <property type="match status" value="1"/>
</dbReference>
<dbReference type="GO" id="GO:0003700">
    <property type="term" value="F:DNA-binding transcription factor activity"/>
    <property type="evidence" value="ECO:0007669"/>
    <property type="project" value="InterPro"/>
</dbReference>
<reference evidence="6 7" key="1">
    <citation type="submission" date="2016-05" db="EMBL/GenBank/DDBJ databases">
        <title>Genomic Taxonomy of the Vibrionaceae.</title>
        <authorList>
            <person name="Gomez-Gil B."/>
            <person name="Enciso-Ibarra J."/>
        </authorList>
    </citation>
    <scope>NUCLEOTIDE SEQUENCE [LARGE SCALE GENOMIC DNA]</scope>
    <source>
        <strain evidence="6 7">CAIM 1920</strain>
    </source>
</reference>
<dbReference type="PANTHER" id="PTHR30346:SF28">
    <property type="entry name" value="HTH-TYPE TRANSCRIPTIONAL REGULATOR CYNR"/>
    <property type="match status" value="1"/>
</dbReference>
<comment type="caution">
    <text evidence="6">The sequence shown here is derived from an EMBL/GenBank/DDBJ whole genome shotgun (WGS) entry which is preliminary data.</text>
</comment>
<gene>
    <name evidence="6" type="ORF">A8L45_21115</name>
</gene>
<dbReference type="SUPFAM" id="SSF46785">
    <property type="entry name" value="Winged helix' DNA-binding domain"/>
    <property type="match status" value="1"/>
</dbReference>
<name>A0A1C3EAA2_9GAMM</name>
<dbReference type="FunFam" id="1.10.10.10:FF:000001">
    <property type="entry name" value="LysR family transcriptional regulator"/>
    <property type="match status" value="1"/>
</dbReference>
<dbReference type="AlphaFoldDB" id="A0A1C3EAA2"/>
<accession>A0A1C3EAA2</accession>
<dbReference type="Gene3D" id="3.40.190.10">
    <property type="entry name" value="Periplasmic binding protein-like II"/>
    <property type="match status" value="2"/>
</dbReference>
<feature type="domain" description="HTH lysR-type" evidence="5">
    <location>
        <begin position="10"/>
        <end position="67"/>
    </location>
</feature>